<comment type="caution">
    <text evidence="2">The sequence shown here is derived from an EMBL/GenBank/DDBJ whole genome shotgun (WGS) entry which is preliminary data.</text>
</comment>
<dbReference type="GO" id="GO:0008999">
    <property type="term" value="F:protein-N-terminal-alanine acetyltransferase activity"/>
    <property type="evidence" value="ECO:0007669"/>
    <property type="project" value="TreeGrafter"/>
</dbReference>
<dbReference type="Pfam" id="PF13302">
    <property type="entry name" value="Acetyltransf_3"/>
    <property type="match status" value="1"/>
</dbReference>
<dbReference type="Gene3D" id="3.40.630.30">
    <property type="match status" value="1"/>
</dbReference>
<dbReference type="PANTHER" id="PTHR43441">
    <property type="entry name" value="RIBOSOMAL-PROTEIN-SERINE ACETYLTRANSFERASE"/>
    <property type="match status" value="1"/>
</dbReference>
<reference evidence="2 3" key="1">
    <citation type="journal article" date="2018" name="Appl. Microbiol. Biotechnol.">
        <title>Co-cultivation of the strictly anaerobic methanogen Methanosarcina barkeri with aerobic methanotrophs in an oxygen-limited membrane bioreactor.</title>
        <authorList>
            <person name="In 't Zandt M.H."/>
            <person name="van den Bosch T.J.M."/>
            <person name="Rijkers R."/>
            <person name="van Kessel M.A.H.J."/>
            <person name="Jetten M.S.M."/>
            <person name="Welte C.U."/>
        </authorList>
    </citation>
    <scope>NUCLEOTIDE SEQUENCE [LARGE SCALE GENOMIC DNA]</scope>
    <source>
        <strain evidence="2 3">DSM 17706</strain>
    </source>
</reference>
<feature type="domain" description="N-acetyltransferase" evidence="1">
    <location>
        <begin position="27"/>
        <end position="184"/>
    </location>
</feature>
<dbReference type="AlphaFoldDB" id="A0A2U1SPJ2"/>
<accession>A0A2U1SPJ2</accession>
<dbReference type="InterPro" id="IPR051908">
    <property type="entry name" value="Ribosomal_N-acetyltransferase"/>
</dbReference>
<proteinExistence type="predicted"/>
<dbReference type="PROSITE" id="PS51186">
    <property type="entry name" value="GNAT"/>
    <property type="match status" value="1"/>
</dbReference>
<dbReference type="Proteomes" id="UP000245137">
    <property type="component" value="Unassembled WGS sequence"/>
</dbReference>
<dbReference type="RefSeq" id="WP_108917580.1">
    <property type="nucleotide sequence ID" value="NZ_BGJY01000013.1"/>
</dbReference>
<gene>
    <name evidence="2" type="ORF">C5689_12370</name>
</gene>
<evidence type="ECO:0000313" key="2">
    <source>
        <dbReference type="EMBL" id="PWB93530.1"/>
    </source>
</evidence>
<dbReference type="GO" id="GO:1990189">
    <property type="term" value="F:protein N-terminal-serine acetyltransferase activity"/>
    <property type="evidence" value="ECO:0007669"/>
    <property type="project" value="TreeGrafter"/>
</dbReference>
<sequence>MSQLPPPAPLSAPFVAPTRTRLSGRLTTLVPLAPEHAEDLYEATHGQEREALWRYLFIGPFPDLAAFRAALAEMAESAAMVYFAALANENGRALGFQAYLNIEPANRAIEVGGVLYSPALQRSAAATEAQYLFAAHAFETLGCRRYVWKCDNANEKSKAAALRLGFSPEGLFRQHMIVKGRNRDTAWFSMLDSEWPARKAAFEAFLDPGNFDASGRQKTPLSALNGQARAANRG</sequence>
<dbReference type="InterPro" id="IPR016181">
    <property type="entry name" value="Acyl_CoA_acyltransferase"/>
</dbReference>
<dbReference type="EMBL" id="PUIV01000019">
    <property type="protein sequence ID" value="PWB93530.1"/>
    <property type="molecule type" value="Genomic_DNA"/>
</dbReference>
<dbReference type="SUPFAM" id="SSF55729">
    <property type="entry name" value="Acyl-CoA N-acyltransferases (Nat)"/>
    <property type="match status" value="1"/>
</dbReference>
<dbReference type="FunFam" id="3.40.630.30:FF:000047">
    <property type="entry name" value="Acetyltransferase, GNAT family"/>
    <property type="match status" value="1"/>
</dbReference>
<dbReference type="OrthoDB" id="5295305at2"/>
<keyword evidence="3" id="KW-1185">Reference proteome</keyword>
<dbReference type="PANTHER" id="PTHR43441:SF2">
    <property type="entry name" value="FAMILY ACETYLTRANSFERASE, PUTATIVE (AFU_ORTHOLOGUE AFUA_7G00850)-RELATED"/>
    <property type="match status" value="1"/>
</dbReference>
<organism evidence="2 3">
    <name type="scientific">Methylosinus sporium</name>
    <dbReference type="NCBI Taxonomy" id="428"/>
    <lineage>
        <taxon>Bacteria</taxon>
        <taxon>Pseudomonadati</taxon>
        <taxon>Pseudomonadota</taxon>
        <taxon>Alphaproteobacteria</taxon>
        <taxon>Hyphomicrobiales</taxon>
        <taxon>Methylocystaceae</taxon>
        <taxon>Methylosinus</taxon>
    </lineage>
</organism>
<protein>
    <submittedName>
        <fullName evidence="2">GNAT family N-acetyltransferase</fullName>
    </submittedName>
</protein>
<keyword evidence="2" id="KW-0808">Transferase</keyword>
<name>A0A2U1SPJ2_METSR</name>
<evidence type="ECO:0000259" key="1">
    <source>
        <dbReference type="PROSITE" id="PS51186"/>
    </source>
</evidence>
<dbReference type="InterPro" id="IPR000182">
    <property type="entry name" value="GNAT_dom"/>
</dbReference>
<evidence type="ECO:0000313" key="3">
    <source>
        <dbReference type="Proteomes" id="UP000245137"/>
    </source>
</evidence>